<feature type="transmembrane region" description="Helical" evidence="1">
    <location>
        <begin position="84"/>
        <end position="103"/>
    </location>
</feature>
<proteinExistence type="predicted"/>
<feature type="transmembrane region" description="Helical" evidence="1">
    <location>
        <begin position="229"/>
        <end position="248"/>
    </location>
</feature>
<feature type="domain" description="DUF418" evidence="2">
    <location>
        <begin position="214"/>
        <end position="364"/>
    </location>
</feature>
<feature type="transmembrane region" description="Helical" evidence="1">
    <location>
        <begin position="131"/>
        <end position="151"/>
    </location>
</feature>
<dbReference type="InterPro" id="IPR052529">
    <property type="entry name" value="Bact_Transport_Assoc"/>
</dbReference>
<accession>A0A2M9Q0D2</accession>
<dbReference type="AlphaFoldDB" id="A0A2M9Q0D2"/>
<name>A0A2M9Q0D2_9BACI</name>
<dbReference type="InterPro" id="IPR007349">
    <property type="entry name" value="DUF418"/>
</dbReference>
<keyword evidence="1" id="KW-1133">Transmembrane helix</keyword>
<sequence length="382" mass="43437">MGLNRVSFVDSLRGFSLLGILLANLVIFQYGMHGALKNLSSQSAGDFVRVFIGGSFMPIFTLLFGFSFIKLIESVREKGMKSRWIILRRSMGLILLGWLHTTFLWEGDILLYYGCMILFLLPFINRRAKTIIIWASIFFVFSVAIMMNISLDFSANQQDINAYIEKADTIYAHGSYLDIVNFRLNRLMPEQETSILLFVAPLFYAPLFLLGMALAKMRAFVNIEREQKWYKLGMILVPIGILCKYLSLKAGDLSTMLQMSGAQVLALGYVSVAALLYKKWHASSIIHSFECVGKLSLTNYLMQSIICTTVFFGYGFGMFGKLGIVYGMLFGLGIYCVQCIGSVVYLKKFKRGPFEQALRMWTKWSIDGRLKRKEQSINRVIE</sequence>
<comment type="caution">
    <text evidence="3">The sequence shown here is derived from an EMBL/GenBank/DDBJ whole genome shotgun (WGS) entry which is preliminary data.</text>
</comment>
<feature type="transmembrane region" description="Helical" evidence="1">
    <location>
        <begin position="50"/>
        <end position="72"/>
    </location>
</feature>
<dbReference type="Pfam" id="PF04235">
    <property type="entry name" value="DUF418"/>
    <property type="match status" value="1"/>
</dbReference>
<protein>
    <recommendedName>
        <fullName evidence="2">DUF418 domain-containing protein</fullName>
    </recommendedName>
</protein>
<feature type="transmembrane region" description="Helical" evidence="1">
    <location>
        <begin position="109"/>
        <end position="124"/>
    </location>
</feature>
<dbReference type="EMBL" id="PHQY01000669">
    <property type="protein sequence ID" value="PJO41541.1"/>
    <property type="molecule type" value="Genomic_DNA"/>
</dbReference>
<keyword evidence="1" id="KW-0812">Transmembrane</keyword>
<organism evidence="3 4">
    <name type="scientific">Lysinibacillus xylanilyticus</name>
    <dbReference type="NCBI Taxonomy" id="582475"/>
    <lineage>
        <taxon>Bacteria</taxon>
        <taxon>Bacillati</taxon>
        <taxon>Bacillota</taxon>
        <taxon>Bacilli</taxon>
        <taxon>Bacillales</taxon>
        <taxon>Bacillaceae</taxon>
        <taxon>Lysinibacillus</taxon>
    </lineage>
</organism>
<evidence type="ECO:0000256" key="1">
    <source>
        <dbReference type="SAM" id="Phobius"/>
    </source>
</evidence>
<feature type="transmembrane region" description="Helical" evidence="1">
    <location>
        <begin position="323"/>
        <end position="346"/>
    </location>
</feature>
<keyword evidence="1" id="KW-0472">Membrane</keyword>
<feature type="transmembrane region" description="Helical" evidence="1">
    <location>
        <begin position="260"/>
        <end position="277"/>
    </location>
</feature>
<feature type="transmembrane region" description="Helical" evidence="1">
    <location>
        <begin position="195"/>
        <end position="217"/>
    </location>
</feature>
<dbReference type="Proteomes" id="UP000232101">
    <property type="component" value="Unassembled WGS sequence"/>
</dbReference>
<dbReference type="PANTHER" id="PTHR30590">
    <property type="entry name" value="INNER MEMBRANE PROTEIN"/>
    <property type="match status" value="1"/>
</dbReference>
<evidence type="ECO:0000313" key="4">
    <source>
        <dbReference type="Proteomes" id="UP000232101"/>
    </source>
</evidence>
<evidence type="ECO:0000259" key="2">
    <source>
        <dbReference type="Pfam" id="PF04235"/>
    </source>
</evidence>
<dbReference type="RefSeq" id="WP_100545018.1">
    <property type="nucleotide sequence ID" value="NZ_PHQY01000669.1"/>
</dbReference>
<feature type="transmembrane region" description="Helical" evidence="1">
    <location>
        <begin position="297"/>
        <end position="317"/>
    </location>
</feature>
<dbReference type="PANTHER" id="PTHR30590:SF2">
    <property type="entry name" value="INNER MEMBRANE PROTEIN"/>
    <property type="match status" value="1"/>
</dbReference>
<gene>
    <name evidence="3" type="ORF">CWD94_22330</name>
</gene>
<evidence type="ECO:0000313" key="3">
    <source>
        <dbReference type="EMBL" id="PJO41541.1"/>
    </source>
</evidence>
<reference evidence="3 4" key="1">
    <citation type="submission" date="2017-11" db="EMBL/GenBank/DDBJ databases">
        <title>Bacterial isolate from king chilli rhizosphere.</title>
        <authorList>
            <person name="Takhelmayum P."/>
            <person name="Sarangthem I."/>
        </authorList>
    </citation>
    <scope>NUCLEOTIDE SEQUENCE [LARGE SCALE GENOMIC DNA]</scope>
    <source>
        <strain evidence="4">t26</strain>
    </source>
</reference>
<feature type="transmembrane region" description="Helical" evidence="1">
    <location>
        <begin position="12"/>
        <end position="30"/>
    </location>
</feature>